<feature type="transmembrane region" description="Helical" evidence="7">
    <location>
        <begin position="21"/>
        <end position="41"/>
    </location>
</feature>
<dbReference type="InterPro" id="IPR003838">
    <property type="entry name" value="ABC3_permease_C"/>
</dbReference>
<evidence type="ECO:0000256" key="2">
    <source>
        <dbReference type="ARBA" id="ARBA00022475"/>
    </source>
</evidence>
<comment type="subcellular location">
    <subcellularLocation>
        <location evidence="1">Cell membrane</location>
        <topology evidence="1">Multi-pass membrane protein</topology>
    </subcellularLocation>
</comment>
<comment type="similarity">
    <text evidence="6">Belongs to the ABC-4 integral membrane protein family.</text>
</comment>
<evidence type="ECO:0000256" key="4">
    <source>
        <dbReference type="ARBA" id="ARBA00022989"/>
    </source>
</evidence>
<dbReference type="Pfam" id="PF02687">
    <property type="entry name" value="FtsX"/>
    <property type="match status" value="1"/>
</dbReference>
<keyword evidence="5 7" id="KW-0472">Membrane</keyword>
<feature type="transmembrane region" description="Helical" evidence="7">
    <location>
        <begin position="362"/>
        <end position="384"/>
    </location>
</feature>
<keyword evidence="4 7" id="KW-1133">Transmembrane helix</keyword>
<gene>
    <name evidence="10" type="ORF">GGQ63_000142</name>
</gene>
<evidence type="ECO:0000256" key="3">
    <source>
        <dbReference type="ARBA" id="ARBA00022692"/>
    </source>
</evidence>
<dbReference type="PANTHER" id="PTHR30572">
    <property type="entry name" value="MEMBRANE COMPONENT OF TRANSPORTER-RELATED"/>
    <property type="match status" value="1"/>
</dbReference>
<reference evidence="10 11" key="1">
    <citation type="submission" date="2020-08" db="EMBL/GenBank/DDBJ databases">
        <title>Genomic Encyclopedia of Type Strains, Phase IV (KMG-IV): sequencing the most valuable type-strain genomes for metagenomic binning, comparative biology and taxonomic classification.</title>
        <authorList>
            <person name="Goeker M."/>
        </authorList>
    </citation>
    <scope>NUCLEOTIDE SEQUENCE [LARGE SCALE GENOMIC DNA]</scope>
    <source>
        <strain evidence="10 11">DSM 16268</strain>
    </source>
</reference>
<feature type="transmembrane region" description="Helical" evidence="7">
    <location>
        <begin position="323"/>
        <end position="350"/>
    </location>
</feature>
<comment type="caution">
    <text evidence="10">The sequence shown here is derived from an EMBL/GenBank/DDBJ whole genome shotgun (WGS) entry which is preliminary data.</text>
</comment>
<dbReference type="InterPro" id="IPR025857">
    <property type="entry name" value="MacB_PCD"/>
</dbReference>
<dbReference type="Proteomes" id="UP000523821">
    <property type="component" value="Unassembled WGS sequence"/>
</dbReference>
<feature type="domain" description="MacB-like periplasmic core" evidence="9">
    <location>
        <begin position="20"/>
        <end position="240"/>
    </location>
</feature>
<keyword evidence="11" id="KW-1185">Reference proteome</keyword>
<feature type="transmembrane region" description="Helical" evidence="7">
    <location>
        <begin position="278"/>
        <end position="302"/>
    </location>
</feature>
<evidence type="ECO:0000259" key="9">
    <source>
        <dbReference type="Pfam" id="PF12704"/>
    </source>
</evidence>
<evidence type="ECO:0000256" key="7">
    <source>
        <dbReference type="SAM" id="Phobius"/>
    </source>
</evidence>
<organism evidence="10 11">
    <name type="scientific">Prosthecomicrobium pneumaticum</name>
    <dbReference type="NCBI Taxonomy" id="81895"/>
    <lineage>
        <taxon>Bacteria</taxon>
        <taxon>Pseudomonadati</taxon>
        <taxon>Pseudomonadota</taxon>
        <taxon>Alphaproteobacteria</taxon>
        <taxon>Hyphomicrobiales</taxon>
        <taxon>Kaistiaceae</taxon>
        <taxon>Prosthecomicrobium</taxon>
    </lineage>
</organism>
<proteinExistence type="inferred from homology"/>
<dbReference type="InterPro" id="IPR050250">
    <property type="entry name" value="Macrolide_Exporter_MacB"/>
</dbReference>
<name>A0A7W9CT11_9HYPH</name>
<dbReference type="PANTHER" id="PTHR30572:SF4">
    <property type="entry name" value="ABC TRANSPORTER PERMEASE YTRF"/>
    <property type="match status" value="1"/>
</dbReference>
<evidence type="ECO:0000256" key="1">
    <source>
        <dbReference type="ARBA" id="ARBA00004651"/>
    </source>
</evidence>
<keyword evidence="2" id="KW-1003">Cell membrane</keyword>
<dbReference type="GO" id="GO:0005886">
    <property type="term" value="C:plasma membrane"/>
    <property type="evidence" value="ECO:0007669"/>
    <property type="project" value="UniProtKB-SubCell"/>
</dbReference>
<dbReference type="Pfam" id="PF12704">
    <property type="entry name" value="MacB_PCD"/>
    <property type="match status" value="1"/>
</dbReference>
<accession>A0A7W9CT11</accession>
<dbReference type="EMBL" id="JACHOO010000001">
    <property type="protein sequence ID" value="MBB5751099.1"/>
    <property type="molecule type" value="Genomic_DNA"/>
</dbReference>
<evidence type="ECO:0000259" key="8">
    <source>
        <dbReference type="Pfam" id="PF02687"/>
    </source>
</evidence>
<evidence type="ECO:0000313" key="11">
    <source>
        <dbReference type="Proteomes" id="UP000523821"/>
    </source>
</evidence>
<feature type="domain" description="ABC3 transporter permease C-terminal" evidence="8">
    <location>
        <begin position="281"/>
        <end position="394"/>
    </location>
</feature>
<dbReference type="AlphaFoldDB" id="A0A7W9CT11"/>
<dbReference type="GO" id="GO:0022857">
    <property type="term" value="F:transmembrane transporter activity"/>
    <property type="evidence" value="ECO:0007669"/>
    <property type="project" value="TreeGrafter"/>
</dbReference>
<evidence type="ECO:0000256" key="5">
    <source>
        <dbReference type="ARBA" id="ARBA00023136"/>
    </source>
</evidence>
<keyword evidence="3 7" id="KW-0812">Transmembrane</keyword>
<evidence type="ECO:0000313" key="10">
    <source>
        <dbReference type="EMBL" id="MBB5751099.1"/>
    </source>
</evidence>
<protein>
    <submittedName>
        <fullName evidence="10">Putative ABC transport system permease protein</fullName>
    </submittedName>
</protein>
<evidence type="ECO:0000256" key="6">
    <source>
        <dbReference type="ARBA" id="ARBA00038076"/>
    </source>
</evidence>
<sequence length="401" mass="42034">MFTETLKLALHAIRRNPLRSFLTVLGIVIGVAAVIAMVTIGNGTTVQVTERLSALGTNVLFVRPGQFGPGRASNEAKSFTWRDVDAMRSQVAGVSAVAPVSQSTATVIYGGASRSTTVVGSTSDYLVAQNRIVASGRGFLPSEERSGAAVCIVGDTVREKLFGSASAVGERMRLGSFSCEVIGVLERKGEGGMGQDQDDMALIPLRTLQRRITGSTGISAISVAVRSDVSTTKVQGELERLLRERRRILPGREDDFSVNDMAQIVATMASTTTLLTGLLGAVAAVSLLVGGIGIMNIMLVSVTERTREIGIRLAIGALEGQVLTQFLVEAVALSIFGGVVGILLGLALAWGAVTAMSVPFVVSVPIVALAFGFSALVGVVFGYFPARSAARLDPIEALRHE</sequence>
<dbReference type="RefSeq" id="WP_183851682.1">
    <property type="nucleotide sequence ID" value="NZ_JACHOO010000001.1"/>
</dbReference>